<evidence type="ECO:0000313" key="1">
    <source>
        <dbReference type="EMBL" id="GAN09725.1"/>
    </source>
</evidence>
<accession>A0A0C9LX63</accession>
<evidence type="ECO:0000313" key="2">
    <source>
        <dbReference type="Proteomes" id="UP000053815"/>
    </source>
</evidence>
<keyword evidence="2" id="KW-1185">Reference proteome</keyword>
<protein>
    <submittedName>
        <fullName evidence="1">Uncharacterized protein</fullName>
    </submittedName>
</protein>
<sequence length="94" mass="9673">MVSMTVQWENGGYSDFALIKALVANAVKAPTRPAGSLGTSKVKTVGISVREPENAVDQVALLTVDGYPAATGERVDSSEARLIVGKGVGQIGSL</sequence>
<reference evidence="1" key="1">
    <citation type="submission" date="2014-09" db="EMBL/GenBank/DDBJ databases">
        <title>Draft genome sequence of an oleaginous Mucoromycotina fungus Mucor ambiguus NBRC6742.</title>
        <authorList>
            <person name="Takeda I."/>
            <person name="Yamane N."/>
            <person name="Morita T."/>
            <person name="Tamano K."/>
            <person name="Machida M."/>
            <person name="Baker S."/>
            <person name="Koike H."/>
        </authorList>
    </citation>
    <scope>NUCLEOTIDE SEQUENCE</scope>
    <source>
        <strain evidence="1">NBRC 6742</strain>
    </source>
</reference>
<name>A0A0C9LX63_9FUNG</name>
<dbReference type="Proteomes" id="UP000053815">
    <property type="component" value="Unassembled WGS sequence"/>
</dbReference>
<proteinExistence type="predicted"/>
<organism evidence="1">
    <name type="scientific">Mucor ambiguus</name>
    <dbReference type="NCBI Taxonomy" id="91626"/>
    <lineage>
        <taxon>Eukaryota</taxon>
        <taxon>Fungi</taxon>
        <taxon>Fungi incertae sedis</taxon>
        <taxon>Mucoromycota</taxon>
        <taxon>Mucoromycotina</taxon>
        <taxon>Mucoromycetes</taxon>
        <taxon>Mucorales</taxon>
        <taxon>Mucorineae</taxon>
        <taxon>Mucoraceae</taxon>
        <taxon>Mucor</taxon>
    </lineage>
</organism>
<gene>
    <name evidence="1" type="ORF">MAM1_0286d09257</name>
</gene>
<dbReference type="AlphaFoldDB" id="A0A0C9LX63"/>
<dbReference type="EMBL" id="DF836575">
    <property type="protein sequence ID" value="GAN09725.1"/>
    <property type="molecule type" value="Genomic_DNA"/>
</dbReference>